<organism evidence="1 2">
    <name type="scientific">Arabis nemorensis</name>
    <dbReference type="NCBI Taxonomy" id="586526"/>
    <lineage>
        <taxon>Eukaryota</taxon>
        <taxon>Viridiplantae</taxon>
        <taxon>Streptophyta</taxon>
        <taxon>Embryophyta</taxon>
        <taxon>Tracheophyta</taxon>
        <taxon>Spermatophyta</taxon>
        <taxon>Magnoliopsida</taxon>
        <taxon>eudicotyledons</taxon>
        <taxon>Gunneridae</taxon>
        <taxon>Pentapetalae</taxon>
        <taxon>rosids</taxon>
        <taxon>malvids</taxon>
        <taxon>Brassicales</taxon>
        <taxon>Brassicaceae</taxon>
        <taxon>Arabideae</taxon>
        <taxon>Arabis</taxon>
    </lineage>
</organism>
<protein>
    <submittedName>
        <fullName evidence="1">Uncharacterized protein</fullName>
    </submittedName>
</protein>
<dbReference type="EMBL" id="CABITT030000003">
    <property type="protein sequence ID" value="VVA98169.1"/>
    <property type="molecule type" value="Genomic_DNA"/>
</dbReference>
<proteinExistence type="predicted"/>
<accession>A0A565B948</accession>
<evidence type="ECO:0000313" key="1">
    <source>
        <dbReference type="EMBL" id="VVA98169.1"/>
    </source>
</evidence>
<sequence>MSVSLSLVTGSQSLGLRNLDLLLRLENRVNYTAVEVRNGDCRLDQALVRDKHRSNFELLCIET</sequence>
<comment type="caution">
    <text evidence="1">The sequence shown here is derived from an EMBL/GenBank/DDBJ whole genome shotgun (WGS) entry which is preliminary data.</text>
</comment>
<keyword evidence="2" id="KW-1185">Reference proteome</keyword>
<dbReference type="Proteomes" id="UP000489600">
    <property type="component" value="Unassembled WGS sequence"/>
</dbReference>
<name>A0A565B948_9BRAS</name>
<gene>
    <name evidence="1" type="ORF">ANE_LOCUS8614</name>
</gene>
<reference evidence="1" key="1">
    <citation type="submission" date="2019-07" db="EMBL/GenBank/DDBJ databases">
        <authorList>
            <person name="Dittberner H."/>
        </authorList>
    </citation>
    <scope>NUCLEOTIDE SEQUENCE [LARGE SCALE GENOMIC DNA]</scope>
</reference>
<dbReference type="OrthoDB" id="10512318at2759"/>
<evidence type="ECO:0000313" key="2">
    <source>
        <dbReference type="Proteomes" id="UP000489600"/>
    </source>
</evidence>
<dbReference type="AlphaFoldDB" id="A0A565B948"/>